<accession>A0AAN8V589</accession>
<name>A0AAN8V589_9MAGN</name>
<feature type="compositionally biased region" description="Low complexity" evidence="1">
    <location>
        <begin position="1"/>
        <end position="18"/>
    </location>
</feature>
<keyword evidence="4" id="KW-1185">Reference proteome</keyword>
<protein>
    <submittedName>
        <fullName evidence="3">Uncharacterized protein</fullName>
    </submittedName>
</protein>
<proteinExistence type="predicted"/>
<comment type="caution">
    <text evidence="3">The sequence shown here is derived from an EMBL/GenBank/DDBJ whole genome shotgun (WGS) entry which is preliminary data.</text>
</comment>
<keyword evidence="2" id="KW-1133">Transmembrane helix</keyword>
<evidence type="ECO:0000313" key="4">
    <source>
        <dbReference type="Proteomes" id="UP001370490"/>
    </source>
</evidence>
<sequence>MEARSSAFSSGLSSSSLGQKPSCHKAAEFVCSTCVLCVVCPLSIIWCCVVLPSKIGWRAVRHAGHHVCCGSVKSVYAASSSFSDIDFDIHEPCKHGRKVKGVSYATIICYVDS</sequence>
<feature type="transmembrane region" description="Helical" evidence="2">
    <location>
        <begin position="26"/>
        <end position="51"/>
    </location>
</feature>
<dbReference type="EMBL" id="JBAMMX010000020">
    <property type="protein sequence ID" value="KAK6921222.1"/>
    <property type="molecule type" value="Genomic_DNA"/>
</dbReference>
<reference evidence="3 4" key="1">
    <citation type="submission" date="2023-12" db="EMBL/GenBank/DDBJ databases">
        <title>A high-quality genome assembly for Dillenia turbinata (Dilleniales).</title>
        <authorList>
            <person name="Chanderbali A."/>
        </authorList>
    </citation>
    <scope>NUCLEOTIDE SEQUENCE [LARGE SCALE GENOMIC DNA]</scope>
    <source>
        <strain evidence="3">LSX21</strain>
        <tissue evidence="3">Leaf</tissue>
    </source>
</reference>
<evidence type="ECO:0000256" key="2">
    <source>
        <dbReference type="SAM" id="Phobius"/>
    </source>
</evidence>
<gene>
    <name evidence="3" type="ORF">RJ641_014900</name>
</gene>
<keyword evidence="2" id="KW-0472">Membrane</keyword>
<evidence type="ECO:0000256" key="1">
    <source>
        <dbReference type="SAM" id="MobiDB-lite"/>
    </source>
</evidence>
<keyword evidence="2" id="KW-0812">Transmembrane</keyword>
<organism evidence="3 4">
    <name type="scientific">Dillenia turbinata</name>
    <dbReference type="NCBI Taxonomy" id="194707"/>
    <lineage>
        <taxon>Eukaryota</taxon>
        <taxon>Viridiplantae</taxon>
        <taxon>Streptophyta</taxon>
        <taxon>Embryophyta</taxon>
        <taxon>Tracheophyta</taxon>
        <taxon>Spermatophyta</taxon>
        <taxon>Magnoliopsida</taxon>
        <taxon>eudicotyledons</taxon>
        <taxon>Gunneridae</taxon>
        <taxon>Pentapetalae</taxon>
        <taxon>Dilleniales</taxon>
        <taxon>Dilleniaceae</taxon>
        <taxon>Dillenia</taxon>
    </lineage>
</organism>
<feature type="region of interest" description="Disordered" evidence="1">
    <location>
        <begin position="1"/>
        <end position="20"/>
    </location>
</feature>
<evidence type="ECO:0000313" key="3">
    <source>
        <dbReference type="EMBL" id="KAK6921222.1"/>
    </source>
</evidence>
<dbReference type="AlphaFoldDB" id="A0AAN8V589"/>
<dbReference type="Proteomes" id="UP001370490">
    <property type="component" value="Unassembled WGS sequence"/>
</dbReference>